<reference evidence="2" key="1">
    <citation type="submission" date="2022-07" db="EMBL/GenBank/DDBJ databases">
        <title>Isolation, identification, and degradation of a PFOSA degrading strain from sewage treatment plant.</title>
        <authorList>
            <person name="Zhang L."/>
            <person name="Huo Y."/>
        </authorList>
    </citation>
    <scope>NUCLEOTIDE SEQUENCE</scope>
    <source>
        <strain evidence="2">C1</strain>
    </source>
</reference>
<evidence type="ECO:0000313" key="3">
    <source>
        <dbReference type="Proteomes" id="UP001059844"/>
    </source>
</evidence>
<gene>
    <name evidence="2" type="ORF">NOX80_10985</name>
</gene>
<dbReference type="RefSeq" id="WP_256549827.1">
    <property type="nucleotide sequence ID" value="NZ_CP101751.1"/>
</dbReference>
<dbReference type="Gene3D" id="2.180.10.10">
    <property type="entry name" value="RHS repeat-associated core"/>
    <property type="match status" value="1"/>
</dbReference>
<accession>A0ABY5IMV7</accession>
<dbReference type="InterPro" id="IPR045619">
    <property type="entry name" value="DUF6443"/>
</dbReference>
<dbReference type="Pfam" id="PF20041">
    <property type="entry name" value="DUF6443"/>
    <property type="match status" value="1"/>
</dbReference>
<dbReference type="InterPro" id="IPR022385">
    <property type="entry name" value="Rhs_assc_core"/>
</dbReference>
<proteinExistence type="predicted"/>
<dbReference type="Proteomes" id="UP001059844">
    <property type="component" value="Chromosome"/>
</dbReference>
<organism evidence="2 3">
    <name type="scientific">Flavobacterium cerinum</name>
    <dbReference type="NCBI Taxonomy" id="2502784"/>
    <lineage>
        <taxon>Bacteria</taxon>
        <taxon>Pseudomonadati</taxon>
        <taxon>Bacteroidota</taxon>
        <taxon>Flavobacteriia</taxon>
        <taxon>Flavobacteriales</taxon>
        <taxon>Flavobacteriaceae</taxon>
        <taxon>Flavobacterium</taxon>
    </lineage>
</organism>
<evidence type="ECO:0000313" key="2">
    <source>
        <dbReference type="EMBL" id="UUC44157.1"/>
    </source>
</evidence>
<sequence length="1204" mass="134795">MKRSVTLILLLLSYLAIGQSINQNYSKRTIYREVNAGRPQSDIMYYDGLGRPVQQISGKQGANGKDIVQHIEYELDRQIKEYLPYVATSNNQEFKDQAKQETVSYNAYSGQVPYQESVLENSTFGRLLKQGAVGNDWQVSSTGTTDRTAKYDYGTNNNDEVKNYFAQTSWNASSKLYDITLVDRGYFAVNQLYKTIVKDENWVGGTDNTVEEFRDKEGRVVLKRSYGNEPHNTYYVYDIYGNLTYVIPPLANNPQSQLDELCYMYKYDHRNRLVERKVPGKQWEYLVYDQLDQLVASGPSFQPFGGVKTGWLITKYDVLGRPAYTGWFDGLVATASGRVQFAQNYANARAVETKGTQNSIEGIENIYSNRVYPTTSYRLLSVNYYDDYGFSGAPNPLPATVEGQSVLPKVTGLQTGTWLRILDGGQTEPVGVTSYTLYDDKYNTVRLFTGNQYGGYTRTDGKFNFIGNPESYSTYHKRNSSSNELKIGDRFVYTEQDRVKLHLNQINSNAEELLSSNSYNDLGQLVQKKVGGADITGQIGLQTVDFKYNIRGWLTGINNEGTNGLSLGGSDLFGLKINYNQVTESNQGVVVPASESIAGQVKPQYNGNISETFWKSASDGVVRKYGFAYDKLSRLTSSFYQKPESAIPVTGSYDEKVSYDKNGNITGIRRNGNLDNPSVKIEIDQLDYTYNGNKLKRVIDLSNNPDGFSDNAYGSQADDYQYDLNGNLTNDANKQITSITYNHFDLPTEIVFSAGNKINYLYDAGGNKLQKKVTVGSTVSTTDYLQDFVYENGNLKYFSNEEGYVSVNSGTFFNYVYNYKDHLGNVRLSWTWEDKSGSLRIIDENHYYPFGLKHTAYNTQEYVYVPSLGDAPGYNRPVLEQVGTRGVVSIYKDKFNGKELENDLGLNYYAMDYRQYDGAIGRFVGIDALAGQAADSSPYSFGFNNPAVFNDPTGLCPECPDPAKAKEGATYTSTGGGNYTFSNGQWTRNDGQLGDVVVKAKVKGSAGASAQNGMAGKRTESRLLGLIQNPNVDAQGRSPLEAYREKRANPGYNEGEDKWDRIFRLINNSHVEQMLDFGSGGHNMFGGYGRAARALTTTQRMQAHVDRARGIVDAAGDGAFTDKQFAAIKIMPRLRAMFRGNRIDVMAREFIRKDPKLGHLKSNYTKGPDFVDPATGKWWDMTTPKQWQMHVDKYGPGGTLLKTK</sequence>
<name>A0ABY5IMV7_9FLAO</name>
<dbReference type="NCBIfam" id="TIGR03696">
    <property type="entry name" value="Rhs_assc_core"/>
    <property type="match status" value="1"/>
</dbReference>
<evidence type="ECO:0000259" key="1">
    <source>
        <dbReference type="Pfam" id="PF20041"/>
    </source>
</evidence>
<dbReference type="EMBL" id="CP101751">
    <property type="protein sequence ID" value="UUC44157.1"/>
    <property type="molecule type" value="Genomic_DNA"/>
</dbReference>
<protein>
    <submittedName>
        <fullName evidence="2">DUF6443 domain-containing protein</fullName>
    </submittedName>
</protein>
<keyword evidence="3" id="KW-1185">Reference proteome</keyword>
<feature type="domain" description="DUF6443" evidence="1">
    <location>
        <begin position="30"/>
        <end position="147"/>
    </location>
</feature>